<evidence type="ECO:0000313" key="1">
    <source>
        <dbReference type="EMBL" id="GLC24544.1"/>
    </source>
</evidence>
<organism evidence="1 2">
    <name type="scientific">Roseisolibacter agri</name>
    <dbReference type="NCBI Taxonomy" id="2014610"/>
    <lineage>
        <taxon>Bacteria</taxon>
        <taxon>Pseudomonadati</taxon>
        <taxon>Gemmatimonadota</taxon>
        <taxon>Gemmatimonadia</taxon>
        <taxon>Gemmatimonadales</taxon>
        <taxon>Gemmatimonadaceae</taxon>
        <taxon>Roseisolibacter</taxon>
    </lineage>
</organism>
<proteinExistence type="predicted"/>
<dbReference type="AlphaFoldDB" id="A0AA37Q111"/>
<dbReference type="SUPFAM" id="SSF55608">
    <property type="entry name" value="Homing endonucleases"/>
    <property type="match status" value="1"/>
</dbReference>
<accession>A0AA37Q111</accession>
<dbReference type="Proteomes" id="UP001161325">
    <property type="component" value="Unassembled WGS sequence"/>
</dbReference>
<comment type="caution">
    <text evidence="1">The sequence shown here is derived from an EMBL/GenBank/DDBJ whole genome shotgun (WGS) entry which is preliminary data.</text>
</comment>
<name>A0AA37Q111_9BACT</name>
<gene>
    <name evidence="1" type="ORF">rosag_10570</name>
</gene>
<dbReference type="InterPro" id="IPR027434">
    <property type="entry name" value="Homing_endonucl"/>
</dbReference>
<dbReference type="EMBL" id="BRXS01000002">
    <property type="protein sequence ID" value="GLC24544.1"/>
    <property type="molecule type" value="Genomic_DNA"/>
</dbReference>
<evidence type="ECO:0000313" key="2">
    <source>
        <dbReference type="Proteomes" id="UP001161325"/>
    </source>
</evidence>
<dbReference type="Gene3D" id="3.10.28.10">
    <property type="entry name" value="Homing endonucleases"/>
    <property type="match status" value="1"/>
</dbReference>
<sequence length="119" mass="13670">MVHVFLLGYAMGLIVGEGSFSWDGRQPALSVRLHARDPEPLRLLEQVFGGRVFGPYQSQGRHYSVWHLRGEPLRQALPVLERYLPPSHKREQFLVWRAAHYGALQLEPHDFRVPAAHLP</sequence>
<keyword evidence="2" id="KW-1185">Reference proteome</keyword>
<reference evidence="1" key="1">
    <citation type="submission" date="2022-08" db="EMBL/GenBank/DDBJ databases">
        <title>Draft genome sequencing of Roseisolibacter agri AW1220.</title>
        <authorList>
            <person name="Tobiishi Y."/>
            <person name="Tonouchi A."/>
        </authorList>
    </citation>
    <scope>NUCLEOTIDE SEQUENCE</scope>
    <source>
        <strain evidence="1">AW1220</strain>
    </source>
</reference>
<dbReference type="RefSeq" id="WP_284348992.1">
    <property type="nucleotide sequence ID" value="NZ_BRXS01000002.1"/>
</dbReference>
<evidence type="ECO:0008006" key="3">
    <source>
        <dbReference type="Google" id="ProtNLM"/>
    </source>
</evidence>
<protein>
    <recommendedName>
        <fullName evidence="3">Homing endonuclease LAGLIDADG domain-containing protein</fullName>
    </recommendedName>
</protein>